<sequence length="571" mass="64567">MSQPQRVTIGSCVKLSIVDARARDYLANERTLLAHTRTAFACVGLGVALSSTGLNTNDRSSASIGLMLVILGVIIFVYATPRYYFNLVSIAQNSFALDYTTPAFFTLVMLTAAALSFYLQSLVYAEIMSQERFRQLQSVLETEVEGYLKVIRRIGIPRRRYFRLSGAVLYEYPSGEDVIQNFDPREGIVYRVLNANRAKREIIIMVSNRKRHLTLFAKCGTEYDLWKDALTEASERDIFKKYELGRRLGSGSYGEVFYGTHRESGMPVAIKRIAKTSKSRYFEREVNVVKSIHHSNIVKTYDIYETMEYLYLVLEYMRGGELYEVLAKVGTLSEKKASHVIRSILEALSYLHRHGIVHRDLKPENILCKNTDPNTLEVKIADFGLAGVMVTAKKTMTSYVGSPAFCAPEVLRKVKYGPPVDSWGVGVILFNMLTGRLPFEGRTAKETVKLVKTAQYEMPSREWRGISAEAQSLVKSLLQEDPLKRLNAQAATHHPWLETNSDHPLQHDVSLLYNRRAAVKRTMRGVIATSRMKTLSLQLPDKGKLPRDGKSMTAKDQLLLAHISKYMRDAS</sequence>
<dbReference type="GO" id="GO:0005524">
    <property type="term" value="F:ATP binding"/>
    <property type="evidence" value="ECO:0007669"/>
    <property type="project" value="UniProtKB-UniRule"/>
</dbReference>
<dbReference type="GO" id="GO:0012505">
    <property type="term" value="C:endomembrane system"/>
    <property type="evidence" value="ECO:0007669"/>
    <property type="project" value="UniProtKB-SubCell"/>
</dbReference>
<keyword evidence="11" id="KW-0723">Serine/threonine-protein kinase</keyword>
<evidence type="ECO:0000256" key="5">
    <source>
        <dbReference type="ARBA" id="ARBA00022989"/>
    </source>
</evidence>
<dbReference type="SUPFAM" id="SSF50729">
    <property type="entry name" value="PH domain-like"/>
    <property type="match status" value="1"/>
</dbReference>
<feature type="binding site" evidence="7">
    <location>
        <position position="275"/>
    </location>
    <ligand>
        <name>ATP</name>
        <dbReference type="ChEBI" id="CHEBI:30616"/>
    </ligand>
</feature>
<keyword evidence="11" id="KW-0808">Transferase</keyword>
<keyword evidence="2 8" id="KW-0812">Transmembrane</keyword>
<dbReference type="InterPro" id="IPR011009">
    <property type="entry name" value="Kinase-like_dom_sf"/>
</dbReference>
<keyword evidence="5 8" id="KW-1133">Transmembrane helix</keyword>
<feature type="transmembrane region" description="Helical" evidence="8">
    <location>
        <begin position="64"/>
        <end position="84"/>
    </location>
</feature>
<dbReference type="SMART" id="SM00233">
    <property type="entry name" value="PH"/>
    <property type="match status" value="1"/>
</dbReference>
<evidence type="ECO:0000313" key="12">
    <source>
        <dbReference type="Proteomes" id="UP000012073"/>
    </source>
</evidence>
<dbReference type="GeneID" id="17322291"/>
<dbReference type="SMART" id="SM00220">
    <property type="entry name" value="S_TKc"/>
    <property type="match status" value="1"/>
</dbReference>
<evidence type="ECO:0000256" key="8">
    <source>
        <dbReference type="SAM" id="Phobius"/>
    </source>
</evidence>
<comment type="subcellular location">
    <subcellularLocation>
        <location evidence="1">Endomembrane system</location>
        <topology evidence="1">Multi-pass membrane protein</topology>
    </subcellularLocation>
</comment>
<feature type="domain" description="Protein kinase" evidence="10">
    <location>
        <begin position="242"/>
        <end position="497"/>
    </location>
</feature>
<evidence type="ECO:0000259" key="9">
    <source>
        <dbReference type="PROSITE" id="PS50003"/>
    </source>
</evidence>
<dbReference type="AlphaFoldDB" id="R7Q887"/>
<dbReference type="Gramene" id="CDF34762">
    <property type="protein sequence ID" value="CDF34762"/>
    <property type="gene ID" value="CHC_T00010324001"/>
</dbReference>
<dbReference type="InterPro" id="IPR000719">
    <property type="entry name" value="Prot_kinase_dom"/>
</dbReference>
<dbReference type="FunFam" id="1.10.510.10:FF:000571">
    <property type="entry name" value="Maternal embryonic leucine zipper kinase"/>
    <property type="match status" value="1"/>
</dbReference>
<evidence type="ECO:0000256" key="7">
    <source>
        <dbReference type="PROSITE-ProRule" id="PRU10141"/>
    </source>
</evidence>
<keyword evidence="4 7" id="KW-0067">ATP-binding</keyword>
<evidence type="ECO:0000256" key="1">
    <source>
        <dbReference type="ARBA" id="ARBA00004127"/>
    </source>
</evidence>
<feature type="domain" description="PH" evidence="9">
    <location>
        <begin position="141"/>
        <end position="235"/>
    </location>
</feature>
<dbReference type="Gene3D" id="1.10.510.10">
    <property type="entry name" value="Transferase(Phosphotransferase) domain 1"/>
    <property type="match status" value="1"/>
</dbReference>
<keyword evidence="6 8" id="KW-0472">Membrane</keyword>
<dbReference type="STRING" id="2769.R7Q887"/>
<dbReference type="CDD" id="cd05117">
    <property type="entry name" value="STKc_CAMK"/>
    <property type="match status" value="1"/>
</dbReference>
<dbReference type="OrthoDB" id="40902at2759"/>
<keyword evidence="12" id="KW-1185">Reference proteome</keyword>
<reference evidence="12" key="1">
    <citation type="journal article" date="2013" name="Proc. Natl. Acad. Sci. U.S.A.">
        <title>Genome structure and metabolic features in the red seaweed Chondrus crispus shed light on evolution of the Archaeplastida.</title>
        <authorList>
            <person name="Collen J."/>
            <person name="Porcel B."/>
            <person name="Carre W."/>
            <person name="Ball S.G."/>
            <person name="Chaparro C."/>
            <person name="Tonon T."/>
            <person name="Barbeyron T."/>
            <person name="Michel G."/>
            <person name="Noel B."/>
            <person name="Valentin K."/>
            <person name="Elias M."/>
            <person name="Artiguenave F."/>
            <person name="Arun A."/>
            <person name="Aury J.M."/>
            <person name="Barbosa-Neto J.F."/>
            <person name="Bothwell J.H."/>
            <person name="Bouget F.Y."/>
            <person name="Brillet L."/>
            <person name="Cabello-Hurtado F."/>
            <person name="Capella-Gutierrez S."/>
            <person name="Charrier B."/>
            <person name="Cladiere L."/>
            <person name="Cock J.M."/>
            <person name="Coelho S.M."/>
            <person name="Colleoni C."/>
            <person name="Czjzek M."/>
            <person name="Da Silva C."/>
            <person name="Delage L."/>
            <person name="Denoeud F."/>
            <person name="Deschamps P."/>
            <person name="Dittami S.M."/>
            <person name="Gabaldon T."/>
            <person name="Gachon C.M."/>
            <person name="Groisillier A."/>
            <person name="Herve C."/>
            <person name="Jabbari K."/>
            <person name="Katinka M."/>
            <person name="Kloareg B."/>
            <person name="Kowalczyk N."/>
            <person name="Labadie K."/>
            <person name="Leblanc C."/>
            <person name="Lopez P.J."/>
            <person name="McLachlan D.H."/>
            <person name="Meslet-Cladiere L."/>
            <person name="Moustafa A."/>
            <person name="Nehr Z."/>
            <person name="Nyvall Collen P."/>
            <person name="Panaud O."/>
            <person name="Partensky F."/>
            <person name="Poulain J."/>
            <person name="Rensing S.A."/>
            <person name="Rousvoal S."/>
            <person name="Samson G."/>
            <person name="Symeonidi A."/>
            <person name="Weissenbach J."/>
            <person name="Zambounis A."/>
            <person name="Wincker P."/>
            <person name="Boyen C."/>
        </authorList>
    </citation>
    <scope>NUCLEOTIDE SEQUENCE [LARGE SCALE GENOMIC DNA]</scope>
    <source>
        <strain evidence="12">cv. Stackhouse</strain>
    </source>
</reference>
<organism evidence="11 12">
    <name type="scientific">Chondrus crispus</name>
    <name type="common">Carrageen Irish moss</name>
    <name type="synonym">Polymorpha crispa</name>
    <dbReference type="NCBI Taxonomy" id="2769"/>
    <lineage>
        <taxon>Eukaryota</taxon>
        <taxon>Rhodophyta</taxon>
        <taxon>Florideophyceae</taxon>
        <taxon>Rhodymeniophycidae</taxon>
        <taxon>Gigartinales</taxon>
        <taxon>Gigartinaceae</taxon>
        <taxon>Chondrus</taxon>
    </lineage>
</organism>
<dbReference type="Pfam" id="PF02656">
    <property type="entry name" value="DUF202"/>
    <property type="match status" value="1"/>
</dbReference>
<dbReference type="Proteomes" id="UP000012073">
    <property type="component" value="Unassembled WGS sequence"/>
</dbReference>
<dbReference type="InterPro" id="IPR003807">
    <property type="entry name" value="DUF202"/>
</dbReference>
<dbReference type="EMBL" id="HG001706">
    <property type="protein sequence ID" value="CDF34762.1"/>
    <property type="molecule type" value="Genomic_DNA"/>
</dbReference>
<evidence type="ECO:0000259" key="10">
    <source>
        <dbReference type="PROSITE" id="PS50011"/>
    </source>
</evidence>
<evidence type="ECO:0000256" key="3">
    <source>
        <dbReference type="ARBA" id="ARBA00022741"/>
    </source>
</evidence>
<dbReference type="InterPro" id="IPR001849">
    <property type="entry name" value="PH_domain"/>
</dbReference>
<name>R7Q887_CHOCR</name>
<keyword evidence="11" id="KW-0418">Kinase</keyword>
<evidence type="ECO:0000313" key="11">
    <source>
        <dbReference type="EMBL" id="CDF34762.1"/>
    </source>
</evidence>
<evidence type="ECO:0000256" key="6">
    <source>
        <dbReference type="ARBA" id="ARBA00023136"/>
    </source>
</evidence>
<dbReference type="SUPFAM" id="SSF56112">
    <property type="entry name" value="Protein kinase-like (PK-like)"/>
    <property type="match status" value="1"/>
</dbReference>
<accession>R7Q887</accession>
<dbReference type="PANTHER" id="PTHR24347">
    <property type="entry name" value="SERINE/THREONINE-PROTEIN KINASE"/>
    <property type="match status" value="1"/>
</dbReference>
<protein>
    <submittedName>
        <fullName evidence="11">Serine/threonine protein kinase Membrane</fullName>
    </submittedName>
</protein>
<gene>
    <name evidence="11" type="ORF">CHC_T00010324001</name>
</gene>
<dbReference type="Pfam" id="PF00069">
    <property type="entry name" value="Pkinase"/>
    <property type="match status" value="1"/>
</dbReference>
<dbReference type="KEGG" id="ccp:CHC_T00010324001"/>
<evidence type="ECO:0000256" key="2">
    <source>
        <dbReference type="ARBA" id="ARBA00022692"/>
    </source>
</evidence>
<feature type="transmembrane region" description="Helical" evidence="8">
    <location>
        <begin position="104"/>
        <end position="125"/>
    </location>
</feature>
<dbReference type="RefSeq" id="XP_005714581.1">
    <property type="nucleotide sequence ID" value="XM_005714524.1"/>
</dbReference>
<dbReference type="GO" id="GO:0004674">
    <property type="term" value="F:protein serine/threonine kinase activity"/>
    <property type="evidence" value="ECO:0007669"/>
    <property type="project" value="UniProtKB-KW"/>
</dbReference>
<proteinExistence type="predicted"/>
<dbReference type="PROSITE" id="PS00108">
    <property type="entry name" value="PROTEIN_KINASE_ST"/>
    <property type="match status" value="1"/>
</dbReference>
<evidence type="ECO:0000256" key="4">
    <source>
        <dbReference type="ARBA" id="ARBA00022840"/>
    </source>
</evidence>
<dbReference type="PROSITE" id="PS50003">
    <property type="entry name" value="PH_DOMAIN"/>
    <property type="match status" value="1"/>
</dbReference>
<dbReference type="PROSITE" id="PS50011">
    <property type="entry name" value="PROTEIN_KINASE_DOM"/>
    <property type="match status" value="1"/>
</dbReference>
<keyword evidence="3 7" id="KW-0547">Nucleotide-binding</keyword>
<dbReference type="PROSITE" id="PS00107">
    <property type="entry name" value="PROTEIN_KINASE_ATP"/>
    <property type="match status" value="1"/>
</dbReference>
<dbReference type="InterPro" id="IPR008271">
    <property type="entry name" value="Ser/Thr_kinase_AS"/>
</dbReference>
<dbReference type="InterPro" id="IPR017441">
    <property type="entry name" value="Protein_kinase_ATP_BS"/>
</dbReference>